<sequence>MYLSIQHFASPLPPHPDGKTLYKKVVVGITTCSWLSLVRGSLQIKI</sequence>
<protein>
    <submittedName>
        <fullName evidence="1">Uncharacterized protein</fullName>
    </submittedName>
</protein>
<accession>D1PMA7</accession>
<dbReference type="HOGENOM" id="CLU_3189829_0_0_9"/>
<comment type="caution">
    <text evidence="1">The sequence shown here is derived from an EMBL/GenBank/DDBJ whole genome shotgun (WGS) entry which is preliminary data.</text>
</comment>
<keyword evidence="2" id="KW-1185">Reference proteome</keyword>
<gene>
    <name evidence="1" type="ORF">SUBVAR_05466</name>
</gene>
<evidence type="ECO:0000313" key="1">
    <source>
        <dbReference type="EMBL" id="EFB75692.1"/>
    </source>
</evidence>
<evidence type="ECO:0000313" key="2">
    <source>
        <dbReference type="Proteomes" id="UP000003438"/>
    </source>
</evidence>
<proteinExistence type="predicted"/>
<reference evidence="1" key="1">
    <citation type="submission" date="2009-12" db="EMBL/GenBank/DDBJ databases">
        <authorList>
            <person name="Weinstock G."/>
            <person name="Sodergren E."/>
            <person name="Clifton S."/>
            <person name="Fulton L."/>
            <person name="Fulton B."/>
            <person name="Courtney L."/>
            <person name="Fronick C."/>
            <person name="Harrison M."/>
            <person name="Strong C."/>
            <person name="Farmer C."/>
            <person name="Delahaunty K."/>
            <person name="Markovic C."/>
            <person name="Hall O."/>
            <person name="Minx P."/>
            <person name="Tomlinson C."/>
            <person name="Mitreva M."/>
            <person name="Nelson J."/>
            <person name="Hou S."/>
            <person name="Wollam A."/>
            <person name="Pepin K.H."/>
            <person name="Johnson M."/>
            <person name="Bhonagiri V."/>
            <person name="Nash W.E."/>
            <person name="Warren W."/>
            <person name="Chinwalla A."/>
            <person name="Mardis E.R."/>
            <person name="Wilson R.K."/>
        </authorList>
    </citation>
    <scope>NUCLEOTIDE SEQUENCE [LARGE SCALE GENOMIC DNA]</scope>
    <source>
        <strain evidence="1">DSM 15176</strain>
    </source>
</reference>
<dbReference type="AlphaFoldDB" id="D1PMA7"/>
<name>D1PMA7_9FIRM</name>
<dbReference type="EMBL" id="ACBY02000023">
    <property type="protein sequence ID" value="EFB75692.1"/>
    <property type="molecule type" value="Genomic_DNA"/>
</dbReference>
<dbReference type="Proteomes" id="UP000003438">
    <property type="component" value="Unassembled WGS sequence"/>
</dbReference>
<organism evidence="1 2">
    <name type="scientific">Subdoligranulum variabile DSM 15176</name>
    <dbReference type="NCBI Taxonomy" id="411471"/>
    <lineage>
        <taxon>Bacteria</taxon>
        <taxon>Bacillati</taxon>
        <taxon>Bacillota</taxon>
        <taxon>Clostridia</taxon>
        <taxon>Eubacteriales</taxon>
        <taxon>Oscillospiraceae</taxon>
        <taxon>Subdoligranulum</taxon>
    </lineage>
</organism>